<reference evidence="2 3" key="1">
    <citation type="submission" date="2014-04" db="EMBL/GenBank/DDBJ databases">
        <authorList>
            <consortium name="DOE Joint Genome Institute"/>
            <person name="Kuo A."/>
            <person name="Kohler A."/>
            <person name="Jargeat P."/>
            <person name="Nagy L.G."/>
            <person name="Floudas D."/>
            <person name="Copeland A."/>
            <person name="Barry K.W."/>
            <person name="Cichocki N."/>
            <person name="Veneault-Fourrey C."/>
            <person name="LaButti K."/>
            <person name="Lindquist E.A."/>
            <person name="Lipzen A."/>
            <person name="Lundell T."/>
            <person name="Morin E."/>
            <person name="Murat C."/>
            <person name="Sun H."/>
            <person name="Tunlid A."/>
            <person name="Henrissat B."/>
            <person name="Grigoriev I.V."/>
            <person name="Hibbett D.S."/>
            <person name="Martin F."/>
            <person name="Nordberg H.P."/>
            <person name="Cantor M.N."/>
            <person name="Hua S.X."/>
        </authorList>
    </citation>
    <scope>NUCLEOTIDE SEQUENCE [LARGE SCALE GENOMIC DNA]</scope>
    <source>
        <strain evidence="2 3">Ve08.2h10</strain>
    </source>
</reference>
<dbReference type="Proteomes" id="UP000054538">
    <property type="component" value="Unassembled WGS sequence"/>
</dbReference>
<gene>
    <name evidence="2" type="ORF">PAXRUDRAFT_32150</name>
</gene>
<evidence type="ECO:0000313" key="2">
    <source>
        <dbReference type="EMBL" id="KIK96841.1"/>
    </source>
</evidence>
<evidence type="ECO:0000313" key="3">
    <source>
        <dbReference type="Proteomes" id="UP000054538"/>
    </source>
</evidence>
<name>A0A0D0E0G7_9AGAM</name>
<proteinExistence type="predicted"/>
<dbReference type="EMBL" id="KN824965">
    <property type="protein sequence ID" value="KIK96841.1"/>
    <property type="molecule type" value="Genomic_DNA"/>
</dbReference>
<feature type="chain" id="PRO_5002208712" evidence="1">
    <location>
        <begin position="23"/>
        <end position="279"/>
    </location>
</feature>
<sequence>MKFASALLALATPSIAAGVASGQIKDFVTFGDSHTDTSYYHSADGGYAAGYSPFNLLNQTHNGTLHLGPEETIYTTWIGTNDLGMNALLTASDTPDVSIVQVRQCAVVVFNILHENGTRNSNMQNTCFWMLPLDLTILYSDYSYPNKYRTVQRNATGWNVYMKERVRGGNEITYLMPEALPHISCLTRLPTHPCHASGLFTDIYNNPHNYLNDTAPLNVTGPDESTRDLGVHTVAEGGVRDSFTWYDELNPSEQSDRIAAHEITAVMKDEYNQWATRLD</sequence>
<reference evidence="3" key="2">
    <citation type="submission" date="2015-01" db="EMBL/GenBank/DDBJ databases">
        <title>Evolutionary Origins and Diversification of the Mycorrhizal Mutualists.</title>
        <authorList>
            <consortium name="DOE Joint Genome Institute"/>
            <consortium name="Mycorrhizal Genomics Consortium"/>
            <person name="Kohler A."/>
            <person name="Kuo A."/>
            <person name="Nagy L.G."/>
            <person name="Floudas D."/>
            <person name="Copeland A."/>
            <person name="Barry K.W."/>
            <person name="Cichocki N."/>
            <person name="Veneault-Fourrey C."/>
            <person name="LaButti K."/>
            <person name="Lindquist E.A."/>
            <person name="Lipzen A."/>
            <person name="Lundell T."/>
            <person name="Morin E."/>
            <person name="Murat C."/>
            <person name="Riley R."/>
            <person name="Ohm R."/>
            <person name="Sun H."/>
            <person name="Tunlid A."/>
            <person name="Henrissat B."/>
            <person name="Grigoriev I.V."/>
            <person name="Hibbett D.S."/>
            <person name="Martin F."/>
        </authorList>
    </citation>
    <scope>NUCLEOTIDE SEQUENCE [LARGE SCALE GENOMIC DNA]</scope>
    <source>
        <strain evidence="3">Ve08.2h10</strain>
    </source>
</reference>
<evidence type="ECO:0000256" key="1">
    <source>
        <dbReference type="SAM" id="SignalP"/>
    </source>
</evidence>
<organism evidence="2 3">
    <name type="scientific">Paxillus rubicundulus Ve08.2h10</name>
    <dbReference type="NCBI Taxonomy" id="930991"/>
    <lineage>
        <taxon>Eukaryota</taxon>
        <taxon>Fungi</taxon>
        <taxon>Dikarya</taxon>
        <taxon>Basidiomycota</taxon>
        <taxon>Agaricomycotina</taxon>
        <taxon>Agaricomycetes</taxon>
        <taxon>Agaricomycetidae</taxon>
        <taxon>Boletales</taxon>
        <taxon>Paxilineae</taxon>
        <taxon>Paxillaceae</taxon>
        <taxon>Paxillus</taxon>
    </lineage>
</organism>
<dbReference type="InterPro" id="IPR036514">
    <property type="entry name" value="SGNH_hydro_sf"/>
</dbReference>
<dbReference type="AlphaFoldDB" id="A0A0D0E0G7"/>
<dbReference type="InParanoid" id="A0A0D0E0G7"/>
<keyword evidence="1" id="KW-0732">Signal</keyword>
<keyword evidence="3" id="KW-1185">Reference proteome</keyword>
<protein>
    <submittedName>
        <fullName evidence="2">Carbohydrate esterase family 16 protein</fullName>
    </submittedName>
</protein>
<dbReference type="OrthoDB" id="1600564at2759"/>
<dbReference type="HOGENOM" id="CLU_015101_1_0_1"/>
<dbReference type="SUPFAM" id="SSF52266">
    <property type="entry name" value="SGNH hydrolase"/>
    <property type="match status" value="1"/>
</dbReference>
<accession>A0A0D0E0G7</accession>
<dbReference type="Gene3D" id="3.40.50.1110">
    <property type="entry name" value="SGNH hydrolase"/>
    <property type="match status" value="1"/>
</dbReference>
<feature type="signal peptide" evidence="1">
    <location>
        <begin position="1"/>
        <end position="22"/>
    </location>
</feature>
<dbReference type="STRING" id="930991.A0A0D0E0G7"/>